<protein>
    <recommendedName>
        <fullName evidence="4">Methane oxygenase PmoA</fullName>
    </recommendedName>
</protein>
<dbReference type="InterPro" id="IPR029475">
    <property type="entry name" value="DUF6807"/>
</dbReference>
<dbReference type="RefSeq" id="WP_184176582.1">
    <property type="nucleotide sequence ID" value="NZ_JACHGF010000007.1"/>
</dbReference>
<keyword evidence="3" id="KW-1185">Reference proteome</keyword>
<comment type="caution">
    <text evidence="2">The sequence shown here is derived from an EMBL/GenBank/DDBJ whole genome shotgun (WGS) entry which is preliminary data.</text>
</comment>
<dbReference type="Pfam" id="PF14100">
    <property type="entry name" value="DUF6807"/>
    <property type="match status" value="1"/>
</dbReference>
<evidence type="ECO:0000313" key="3">
    <source>
        <dbReference type="Proteomes" id="UP000557307"/>
    </source>
</evidence>
<feature type="signal peptide" evidence="1">
    <location>
        <begin position="1"/>
        <end position="18"/>
    </location>
</feature>
<evidence type="ECO:0000256" key="1">
    <source>
        <dbReference type="SAM" id="SignalP"/>
    </source>
</evidence>
<proteinExistence type="predicted"/>
<evidence type="ECO:0000313" key="2">
    <source>
        <dbReference type="EMBL" id="MBB5285942.1"/>
    </source>
</evidence>
<name>A0A840TWI1_9BACT</name>
<evidence type="ECO:0008006" key="4">
    <source>
        <dbReference type="Google" id="ProtNLM"/>
    </source>
</evidence>
<feature type="chain" id="PRO_5033041481" description="Methane oxygenase PmoA" evidence="1">
    <location>
        <begin position="19"/>
        <end position="341"/>
    </location>
</feature>
<dbReference type="AlphaFoldDB" id="A0A840TWI1"/>
<dbReference type="EMBL" id="JACHGF010000007">
    <property type="protein sequence ID" value="MBB5285942.1"/>
    <property type="molecule type" value="Genomic_DNA"/>
</dbReference>
<gene>
    <name evidence="2" type="ORF">HNQ92_004102</name>
</gene>
<organism evidence="2 3">
    <name type="scientific">Rhabdobacter roseus</name>
    <dbReference type="NCBI Taxonomy" id="1655419"/>
    <lineage>
        <taxon>Bacteria</taxon>
        <taxon>Pseudomonadati</taxon>
        <taxon>Bacteroidota</taxon>
        <taxon>Cytophagia</taxon>
        <taxon>Cytophagales</taxon>
        <taxon>Cytophagaceae</taxon>
        <taxon>Rhabdobacter</taxon>
    </lineage>
</organism>
<dbReference type="Proteomes" id="UP000557307">
    <property type="component" value="Unassembled WGS sequence"/>
</dbReference>
<accession>A0A840TWI1</accession>
<reference evidence="2 3" key="1">
    <citation type="submission" date="2020-08" db="EMBL/GenBank/DDBJ databases">
        <title>Genomic Encyclopedia of Type Strains, Phase IV (KMG-IV): sequencing the most valuable type-strain genomes for metagenomic binning, comparative biology and taxonomic classification.</title>
        <authorList>
            <person name="Goeker M."/>
        </authorList>
    </citation>
    <scope>NUCLEOTIDE SEQUENCE [LARGE SCALE GENOMIC DNA]</scope>
    <source>
        <strain evidence="2 3">DSM 105074</strain>
    </source>
</reference>
<keyword evidence="1" id="KW-0732">Signal</keyword>
<sequence>MKNIATIALALYAGVATAQRVELTHLEAEKKVTVTVDGKPFTAYIYPGGDLKKAVLYPVQTAHGTAITRGWPMDPRPDERVDHPHHVGVWLNHGDVNGYDFWNSSAAVDRTKHKYGDILHTGVKSMKSGKKKGELTVTADWINQDGGLMLKETTTYVFGAVGEQRTIDRITTLTATQEDITFKDSKEGVFAVRLARQLEHPSNKPELFTDASGIATKVPALNNTGVTGSYTNKEGIKGEDVWAKRSVWCNLTGQIGNEKIGVAIIDHPKNVSYPSYWHARGYGLFAINPMGTKEFTNGKEAKNFQLKKGESQTFRYRLVVDSKYLTEAELDALAADFAKVK</sequence>